<dbReference type="EMBL" id="KV428213">
    <property type="protein sequence ID" value="KZT33875.1"/>
    <property type="molecule type" value="Genomic_DNA"/>
</dbReference>
<evidence type="ECO:0000313" key="3">
    <source>
        <dbReference type="Proteomes" id="UP000076798"/>
    </source>
</evidence>
<sequence length="298" mass="33230">MSDRTISRLVNMGTSMVKKPAGSPEAFAMRAKWDLGSRQQIQDIYSIFLEWRRSVHTCPKSPRKGQKAKVARVAGPVPPSPISENIQIYEDPDCSQETLVDYSPHDDVNFFSSQKVTRKVTPPETPLPLHFDKSRVDMPNEIVIHERGGMSSPMTPSHSVDTAPDPRRIKVASIPLRRHALANVTNFDSPPAHSTPKDPQSTLIYSTPPPKPRHTAHQQTMPDNSPPFPVPSMAPNHTPLLVPMPPHYQHPATPHHAGYGQPYYHYYYPSPPPNTVQGSPTSNYLQSSASTWGHPWTP</sequence>
<feature type="compositionally biased region" description="Basic residues" evidence="1">
    <location>
        <begin position="61"/>
        <end position="70"/>
    </location>
</feature>
<evidence type="ECO:0000313" key="2">
    <source>
        <dbReference type="EMBL" id="KZT33875.1"/>
    </source>
</evidence>
<name>A0A165Z2Z1_9AGAM</name>
<reference evidence="2 3" key="1">
    <citation type="journal article" date="2016" name="Mol. Biol. Evol.">
        <title>Comparative Genomics of Early-Diverging Mushroom-Forming Fungi Provides Insights into the Origins of Lignocellulose Decay Capabilities.</title>
        <authorList>
            <person name="Nagy L.G."/>
            <person name="Riley R."/>
            <person name="Tritt A."/>
            <person name="Adam C."/>
            <person name="Daum C."/>
            <person name="Floudas D."/>
            <person name="Sun H."/>
            <person name="Yadav J.S."/>
            <person name="Pangilinan J."/>
            <person name="Larsson K.H."/>
            <person name="Matsuura K."/>
            <person name="Barry K."/>
            <person name="Labutti K."/>
            <person name="Kuo R."/>
            <person name="Ohm R.A."/>
            <person name="Bhattacharya S.S."/>
            <person name="Shirouzu T."/>
            <person name="Yoshinaga Y."/>
            <person name="Martin F.M."/>
            <person name="Grigoriev I.V."/>
            <person name="Hibbett D.S."/>
        </authorList>
    </citation>
    <scope>NUCLEOTIDE SEQUENCE [LARGE SCALE GENOMIC DNA]</scope>
    <source>
        <strain evidence="2 3">HHB10207 ss-3</strain>
    </source>
</reference>
<accession>A0A165Z2Z1</accession>
<protein>
    <submittedName>
        <fullName evidence="2">Uncharacterized protein</fullName>
    </submittedName>
</protein>
<feature type="region of interest" description="Disordered" evidence="1">
    <location>
        <begin position="59"/>
        <end position="83"/>
    </location>
</feature>
<proteinExistence type="predicted"/>
<feature type="region of interest" description="Disordered" evidence="1">
    <location>
        <begin position="275"/>
        <end position="298"/>
    </location>
</feature>
<keyword evidence="3" id="KW-1185">Reference proteome</keyword>
<gene>
    <name evidence="2" type="ORF">SISSUDRAFT_1065787</name>
</gene>
<feature type="compositionally biased region" description="Polar residues" evidence="1">
    <location>
        <begin position="275"/>
        <end position="291"/>
    </location>
</feature>
<dbReference type="Proteomes" id="UP000076798">
    <property type="component" value="Unassembled WGS sequence"/>
</dbReference>
<evidence type="ECO:0000256" key="1">
    <source>
        <dbReference type="SAM" id="MobiDB-lite"/>
    </source>
</evidence>
<feature type="region of interest" description="Disordered" evidence="1">
    <location>
        <begin position="182"/>
        <end position="255"/>
    </location>
</feature>
<dbReference type="AlphaFoldDB" id="A0A165Z2Z1"/>
<organism evidence="2 3">
    <name type="scientific">Sistotremastrum suecicum HHB10207 ss-3</name>
    <dbReference type="NCBI Taxonomy" id="1314776"/>
    <lineage>
        <taxon>Eukaryota</taxon>
        <taxon>Fungi</taxon>
        <taxon>Dikarya</taxon>
        <taxon>Basidiomycota</taxon>
        <taxon>Agaricomycotina</taxon>
        <taxon>Agaricomycetes</taxon>
        <taxon>Sistotremastrales</taxon>
        <taxon>Sistotremastraceae</taxon>
        <taxon>Sistotremastrum</taxon>
    </lineage>
</organism>